<proteinExistence type="predicted"/>
<dbReference type="EMBL" id="JAIWYP010000012">
    <property type="protein sequence ID" value="KAH3726213.1"/>
    <property type="molecule type" value="Genomic_DNA"/>
</dbReference>
<evidence type="ECO:0000313" key="3">
    <source>
        <dbReference type="EMBL" id="KAH3726213.1"/>
    </source>
</evidence>
<gene>
    <name evidence="3" type="ORF">DPMN_052070</name>
</gene>
<reference evidence="3" key="1">
    <citation type="journal article" date="2019" name="bioRxiv">
        <title>The Genome of the Zebra Mussel, Dreissena polymorpha: A Resource for Invasive Species Research.</title>
        <authorList>
            <person name="McCartney M.A."/>
            <person name="Auch B."/>
            <person name="Kono T."/>
            <person name="Mallez S."/>
            <person name="Zhang Y."/>
            <person name="Obille A."/>
            <person name="Becker A."/>
            <person name="Abrahante J.E."/>
            <person name="Garbe J."/>
            <person name="Badalamenti J.P."/>
            <person name="Herman A."/>
            <person name="Mangelson H."/>
            <person name="Liachko I."/>
            <person name="Sullivan S."/>
            <person name="Sone E.D."/>
            <person name="Koren S."/>
            <person name="Silverstein K.A.T."/>
            <person name="Beckman K.B."/>
            <person name="Gohl D.M."/>
        </authorList>
    </citation>
    <scope>NUCLEOTIDE SEQUENCE</scope>
    <source>
        <strain evidence="3">Duluth1</strain>
        <tissue evidence="3">Whole animal</tissue>
    </source>
</reference>
<evidence type="ECO:0000256" key="1">
    <source>
        <dbReference type="SAM" id="Coils"/>
    </source>
</evidence>
<evidence type="ECO:0000256" key="2">
    <source>
        <dbReference type="SAM" id="MobiDB-lite"/>
    </source>
</evidence>
<evidence type="ECO:0000313" key="4">
    <source>
        <dbReference type="Proteomes" id="UP000828390"/>
    </source>
</evidence>
<feature type="coiled-coil region" evidence="1">
    <location>
        <begin position="16"/>
        <end position="43"/>
    </location>
</feature>
<dbReference type="Proteomes" id="UP000828390">
    <property type="component" value="Unassembled WGS sequence"/>
</dbReference>
<comment type="caution">
    <text evidence="3">The sequence shown here is derived from an EMBL/GenBank/DDBJ whole genome shotgun (WGS) entry which is preliminary data.</text>
</comment>
<protein>
    <submittedName>
        <fullName evidence="3">Uncharacterized protein</fullName>
    </submittedName>
</protein>
<name>A0A9D4CJ07_DREPO</name>
<organism evidence="3 4">
    <name type="scientific">Dreissena polymorpha</name>
    <name type="common">Zebra mussel</name>
    <name type="synonym">Mytilus polymorpha</name>
    <dbReference type="NCBI Taxonomy" id="45954"/>
    <lineage>
        <taxon>Eukaryota</taxon>
        <taxon>Metazoa</taxon>
        <taxon>Spiralia</taxon>
        <taxon>Lophotrochozoa</taxon>
        <taxon>Mollusca</taxon>
        <taxon>Bivalvia</taxon>
        <taxon>Autobranchia</taxon>
        <taxon>Heteroconchia</taxon>
        <taxon>Euheterodonta</taxon>
        <taxon>Imparidentia</taxon>
        <taxon>Neoheterodontei</taxon>
        <taxon>Myida</taxon>
        <taxon>Dreissenoidea</taxon>
        <taxon>Dreissenidae</taxon>
        <taxon>Dreissena</taxon>
    </lineage>
</organism>
<keyword evidence="1" id="KW-0175">Coiled coil</keyword>
<reference evidence="3" key="2">
    <citation type="submission" date="2020-11" db="EMBL/GenBank/DDBJ databases">
        <authorList>
            <person name="McCartney M.A."/>
            <person name="Auch B."/>
            <person name="Kono T."/>
            <person name="Mallez S."/>
            <person name="Becker A."/>
            <person name="Gohl D.M."/>
            <person name="Silverstein K.A.T."/>
            <person name="Koren S."/>
            <person name="Bechman K.B."/>
            <person name="Herman A."/>
            <person name="Abrahante J.E."/>
            <person name="Garbe J."/>
        </authorList>
    </citation>
    <scope>NUCLEOTIDE SEQUENCE</scope>
    <source>
        <strain evidence="3">Duluth1</strain>
        <tissue evidence="3">Whole animal</tissue>
    </source>
</reference>
<dbReference type="AlphaFoldDB" id="A0A9D4CJ07"/>
<sequence length="322" mass="37770">MKMTTRFGKECASQENMDMNSSIRELLVEVREQKREISSLKEEVWGNSLSMRSEVKKLKTEHELKWPYESNKIQHDFKSELHENISQVLWALENSKQEYACLRADRRLFANMRQTPWLATRVTNPGSTERRREQLRRRRSQRNVSSLPLLSLPEACHVAETRFRCNSSAQNPCSNCILFVPITSRAMQETELVPVSFVEKPPTSDPTAPTPGESLKDEYLSFTDNFANSQEIFTDDYYEYKQGKKEILVKSRLKNHVQFWKDIGANQFILDTIQNGYKIPFFFLPDHVHCRNNRSALNENNFVTEAIKRSRSYCEMYECSKR</sequence>
<keyword evidence="4" id="KW-1185">Reference proteome</keyword>
<feature type="region of interest" description="Disordered" evidence="2">
    <location>
        <begin position="122"/>
        <end position="142"/>
    </location>
</feature>
<accession>A0A9D4CJ07</accession>